<dbReference type="SUPFAM" id="SSF81698">
    <property type="entry name" value="FF domain"/>
    <property type="match status" value="1"/>
</dbReference>
<evidence type="ECO:0000256" key="1">
    <source>
        <dbReference type="SAM" id="Coils"/>
    </source>
</evidence>
<comment type="caution">
    <text evidence="2">The sequence shown here is derived from an EMBL/GenBank/DDBJ whole genome shotgun (WGS) entry which is preliminary data.</text>
</comment>
<dbReference type="GO" id="GO:0003723">
    <property type="term" value="F:RNA binding"/>
    <property type="evidence" value="ECO:0007669"/>
    <property type="project" value="TreeGrafter"/>
</dbReference>
<dbReference type="InterPro" id="IPR036517">
    <property type="entry name" value="FF_domain_sf"/>
</dbReference>
<gene>
    <name evidence="2" type="ORF">IFM89_010147</name>
</gene>
<dbReference type="PANTHER" id="PTHR11864:SF33">
    <property type="entry name" value="PRE-MRNA-PROCESSING PROTEIN 40B"/>
    <property type="match status" value="1"/>
</dbReference>
<dbReference type="Gene3D" id="1.10.357.140">
    <property type="entry name" value="UbiA prenyltransferase"/>
    <property type="match status" value="1"/>
</dbReference>
<dbReference type="GO" id="GO:0005685">
    <property type="term" value="C:U1 snRNP"/>
    <property type="evidence" value="ECO:0007669"/>
    <property type="project" value="TreeGrafter"/>
</dbReference>
<dbReference type="Proteomes" id="UP000631114">
    <property type="component" value="Unassembled WGS sequence"/>
</dbReference>
<proteinExistence type="predicted"/>
<dbReference type="EMBL" id="JADFTS010000003">
    <property type="protein sequence ID" value="KAF9613705.1"/>
    <property type="molecule type" value="Genomic_DNA"/>
</dbReference>
<sequence>MFPILWLTLTQNPGSTTAGSHYVVQSCLVFCDICSLFGPTDICALKSITLATPPGNLPDFKMLLLFGCGSVLLGGAECTWNNLLDRKIDSKEAKDVFKALLESANVEYEWNLTANVESAVERVRDRKDLFESYLAELKKKEKAKAHEEHKRNIREYKQSCDFIKSMCSLYVRRVPLLCIVVPFLISLSFCSKVANSPMGVKFKINLEEDERCLRHRET</sequence>
<dbReference type="GO" id="GO:0045292">
    <property type="term" value="P:mRNA cis splicing, via spliceosome"/>
    <property type="evidence" value="ECO:0007669"/>
    <property type="project" value="InterPro"/>
</dbReference>
<dbReference type="OrthoDB" id="18170at2759"/>
<dbReference type="GO" id="GO:0071004">
    <property type="term" value="C:U2-type prespliceosome"/>
    <property type="evidence" value="ECO:0007669"/>
    <property type="project" value="TreeGrafter"/>
</dbReference>
<evidence type="ECO:0000313" key="2">
    <source>
        <dbReference type="EMBL" id="KAF9613705.1"/>
    </source>
</evidence>
<feature type="coiled-coil region" evidence="1">
    <location>
        <begin position="120"/>
        <end position="159"/>
    </location>
</feature>
<dbReference type="PANTHER" id="PTHR11864">
    <property type="entry name" value="PRE-MRNA-PROCESSING PROTEIN PRP40"/>
    <property type="match status" value="1"/>
</dbReference>
<dbReference type="InterPro" id="IPR039726">
    <property type="entry name" value="Prp40-like"/>
</dbReference>
<accession>A0A835LZV3</accession>
<evidence type="ECO:0000313" key="3">
    <source>
        <dbReference type="Proteomes" id="UP000631114"/>
    </source>
</evidence>
<dbReference type="AlphaFoldDB" id="A0A835LZV3"/>
<dbReference type="InterPro" id="IPR044878">
    <property type="entry name" value="UbiA_sf"/>
</dbReference>
<name>A0A835LZV3_9MAGN</name>
<reference evidence="2 3" key="1">
    <citation type="submission" date="2020-10" db="EMBL/GenBank/DDBJ databases">
        <title>The Coptis chinensis genome and diversification of protoberbering-type alkaloids.</title>
        <authorList>
            <person name="Wang B."/>
            <person name="Shu S."/>
            <person name="Song C."/>
            <person name="Liu Y."/>
        </authorList>
    </citation>
    <scope>NUCLEOTIDE SEQUENCE [LARGE SCALE GENOMIC DNA]</scope>
    <source>
        <strain evidence="2">HL-2020</strain>
        <tissue evidence="2">Leaf</tissue>
    </source>
</reference>
<keyword evidence="1" id="KW-0175">Coiled coil</keyword>
<organism evidence="2 3">
    <name type="scientific">Coptis chinensis</name>
    <dbReference type="NCBI Taxonomy" id="261450"/>
    <lineage>
        <taxon>Eukaryota</taxon>
        <taxon>Viridiplantae</taxon>
        <taxon>Streptophyta</taxon>
        <taxon>Embryophyta</taxon>
        <taxon>Tracheophyta</taxon>
        <taxon>Spermatophyta</taxon>
        <taxon>Magnoliopsida</taxon>
        <taxon>Ranunculales</taxon>
        <taxon>Ranunculaceae</taxon>
        <taxon>Coptidoideae</taxon>
        <taxon>Coptis</taxon>
    </lineage>
</organism>
<protein>
    <submittedName>
        <fullName evidence="2">Uncharacterized protein</fullName>
    </submittedName>
</protein>
<keyword evidence="3" id="KW-1185">Reference proteome</keyword>